<comment type="pathway">
    <text evidence="2 9">Pyrimidine metabolism; UMP biosynthesis via de novo pathway; UMP from orotate: step 1/2.</text>
</comment>
<dbReference type="Proteomes" id="UP000434044">
    <property type="component" value="Unassembled WGS sequence"/>
</dbReference>
<dbReference type="GO" id="GO:0004588">
    <property type="term" value="F:orotate phosphoribosyltransferase activity"/>
    <property type="evidence" value="ECO:0007669"/>
    <property type="project" value="UniProtKB-UniRule"/>
</dbReference>
<dbReference type="EC" id="2.4.2.10" evidence="5 9"/>
<comment type="subunit">
    <text evidence="4 9">Homodimer.</text>
</comment>
<feature type="binding site" evidence="9">
    <location>
        <position position="99"/>
    </location>
    <ligand>
        <name>5-phospho-alpha-D-ribose 1-diphosphate</name>
        <dbReference type="ChEBI" id="CHEBI:58017"/>
        <note>ligand shared between dimeric partners</note>
    </ligand>
</feature>
<evidence type="ECO:0000256" key="5">
    <source>
        <dbReference type="ARBA" id="ARBA00011971"/>
    </source>
</evidence>
<proteinExistence type="inferred from homology"/>
<dbReference type="NCBIfam" id="TIGR00336">
    <property type="entry name" value="pyrE"/>
    <property type="match status" value="1"/>
</dbReference>
<dbReference type="PANTHER" id="PTHR46683">
    <property type="entry name" value="OROTATE PHOSPHORIBOSYLTRANSFERASE 1-RELATED"/>
    <property type="match status" value="1"/>
</dbReference>
<feature type="binding site" description="in other chain" evidence="9">
    <location>
        <position position="26"/>
    </location>
    <ligand>
        <name>5-phospho-alpha-D-ribose 1-diphosphate</name>
        <dbReference type="ChEBI" id="CHEBI:58017"/>
        <note>ligand shared between dimeric partners</note>
    </ligand>
</feature>
<feature type="binding site" evidence="9">
    <location>
        <position position="128"/>
    </location>
    <ligand>
        <name>orotate</name>
        <dbReference type="ChEBI" id="CHEBI:30839"/>
    </ligand>
</feature>
<comment type="caution">
    <text evidence="11">The sequence shown here is derived from an EMBL/GenBank/DDBJ whole genome shotgun (WGS) entry which is preliminary data.</text>
</comment>
<evidence type="ECO:0000256" key="3">
    <source>
        <dbReference type="ARBA" id="ARBA00006340"/>
    </source>
</evidence>
<feature type="binding site" evidence="9">
    <location>
        <position position="156"/>
    </location>
    <ligand>
        <name>orotate</name>
        <dbReference type="ChEBI" id="CHEBI:30839"/>
    </ligand>
</feature>
<dbReference type="HAMAP" id="MF_01208">
    <property type="entry name" value="PyrE"/>
    <property type="match status" value="1"/>
</dbReference>
<comment type="similarity">
    <text evidence="3 9">Belongs to the purine/pyrimidine phosphoribosyltransferase family. PyrE subfamily.</text>
</comment>
<dbReference type="InterPro" id="IPR004467">
    <property type="entry name" value="Or_phspho_trans_dom"/>
</dbReference>
<dbReference type="GO" id="GO:0046132">
    <property type="term" value="P:pyrimidine ribonucleoside biosynthetic process"/>
    <property type="evidence" value="ECO:0007669"/>
    <property type="project" value="TreeGrafter"/>
</dbReference>
<dbReference type="InterPro" id="IPR023031">
    <property type="entry name" value="OPRT"/>
</dbReference>
<dbReference type="Pfam" id="PF00156">
    <property type="entry name" value="Pribosyltran"/>
    <property type="match status" value="1"/>
</dbReference>
<feature type="binding site" description="in other chain" evidence="9">
    <location>
        <position position="100"/>
    </location>
    <ligand>
        <name>5-phospho-alpha-D-ribose 1-diphosphate</name>
        <dbReference type="ChEBI" id="CHEBI:58017"/>
        <note>ligand shared between dimeric partners</note>
    </ligand>
</feature>
<dbReference type="FunFam" id="3.40.50.2020:FF:000008">
    <property type="entry name" value="Orotate phosphoribosyltransferase"/>
    <property type="match status" value="1"/>
</dbReference>
<dbReference type="CDD" id="cd06223">
    <property type="entry name" value="PRTases_typeI"/>
    <property type="match status" value="1"/>
</dbReference>
<name>A0A6N8EA94_9GAMM</name>
<evidence type="ECO:0000256" key="8">
    <source>
        <dbReference type="ARBA" id="ARBA00022975"/>
    </source>
</evidence>
<comment type="function">
    <text evidence="1 9">Catalyzes the transfer of a ribosyl phosphate group from 5-phosphoribose 1-diphosphate to orotate, leading to the formation of orotidine monophosphate (OMP).</text>
</comment>
<evidence type="ECO:0000256" key="9">
    <source>
        <dbReference type="HAMAP-Rule" id="MF_01208"/>
    </source>
</evidence>
<comment type="catalytic activity">
    <reaction evidence="9">
        <text>orotidine 5'-phosphate + diphosphate = orotate + 5-phospho-alpha-D-ribose 1-diphosphate</text>
        <dbReference type="Rhea" id="RHEA:10380"/>
        <dbReference type="ChEBI" id="CHEBI:30839"/>
        <dbReference type="ChEBI" id="CHEBI:33019"/>
        <dbReference type="ChEBI" id="CHEBI:57538"/>
        <dbReference type="ChEBI" id="CHEBI:58017"/>
        <dbReference type="EC" id="2.4.2.10"/>
    </reaction>
</comment>
<reference evidence="11 12" key="1">
    <citation type="submission" date="2019-11" db="EMBL/GenBank/DDBJ databases">
        <title>Whole-genome sequence of the anaerobic purple sulfur bacterium Allochromatium palmeri DSM 15591.</title>
        <authorList>
            <person name="Kyndt J.A."/>
            <person name="Meyer T.E."/>
        </authorList>
    </citation>
    <scope>NUCLEOTIDE SEQUENCE [LARGE SCALE GENOMIC DNA]</scope>
    <source>
        <strain evidence="11 12">DSM 15591</strain>
    </source>
</reference>
<keyword evidence="8 9" id="KW-0665">Pyrimidine biosynthesis</keyword>
<dbReference type="SUPFAM" id="SSF53271">
    <property type="entry name" value="PRTase-like"/>
    <property type="match status" value="1"/>
</dbReference>
<feature type="domain" description="Phosphoribosyltransferase" evidence="10">
    <location>
        <begin position="47"/>
        <end position="165"/>
    </location>
</feature>
<dbReference type="RefSeq" id="WP_155449049.1">
    <property type="nucleotide sequence ID" value="NZ_WNKT01000007.1"/>
</dbReference>
<keyword evidence="7 9" id="KW-0808">Transferase</keyword>
<dbReference type="Gene3D" id="3.40.50.2020">
    <property type="match status" value="1"/>
</dbReference>
<dbReference type="InterPro" id="IPR000836">
    <property type="entry name" value="PRTase_dom"/>
</dbReference>
<feature type="binding site" evidence="9">
    <location>
        <begin position="34"/>
        <end position="35"/>
    </location>
    <ligand>
        <name>orotate</name>
        <dbReference type="ChEBI" id="CHEBI:30839"/>
    </ligand>
</feature>
<dbReference type="GO" id="GO:0006207">
    <property type="term" value="P:'de novo' pyrimidine nucleobase biosynthetic process"/>
    <property type="evidence" value="ECO:0007669"/>
    <property type="project" value="TreeGrafter"/>
</dbReference>
<evidence type="ECO:0000256" key="6">
    <source>
        <dbReference type="ARBA" id="ARBA00022676"/>
    </source>
</evidence>
<evidence type="ECO:0000256" key="1">
    <source>
        <dbReference type="ARBA" id="ARBA00003769"/>
    </source>
</evidence>
<sequence length="213" mass="23065">MLDYQRELLDFATEIGALRFGDFTLKSGRRSPYFFNAGLFGSGLRLARLARAYAHGIQQSGVAFDVLYGPAYKGIPLAAATAVLLATEHGRDTPYAFNRKEAKDHGEGGLIVGSPLAGRILIIDDVITAGTSARESIEIIRAAGATPAGVVIALDRQERGQGERSAVQEVEERFELPVQSLLTMADLIVYLEQQGTDAALLESMRTYRANYGI</sequence>
<comment type="cofactor">
    <cofactor evidence="9">
        <name>Mg(2+)</name>
        <dbReference type="ChEBI" id="CHEBI:18420"/>
    </cofactor>
</comment>
<feature type="binding site" evidence="9">
    <location>
        <position position="103"/>
    </location>
    <ligand>
        <name>5-phospho-alpha-D-ribose 1-diphosphate</name>
        <dbReference type="ChEBI" id="CHEBI:58017"/>
        <note>ligand shared between dimeric partners</note>
    </ligand>
</feature>
<dbReference type="UniPathway" id="UPA00070">
    <property type="reaction ID" value="UER00119"/>
</dbReference>
<dbReference type="OrthoDB" id="9779060at2"/>
<dbReference type="InterPro" id="IPR029057">
    <property type="entry name" value="PRTase-like"/>
</dbReference>
<dbReference type="EMBL" id="WNKT01000007">
    <property type="protein sequence ID" value="MTW20471.1"/>
    <property type="molecule type" value="Genomic_DNA"/>
</dbReference>
<keyword evidence="6 9" id="KW-0328">Glycosyltransferase</keyword>
<dbReference type="AlphaFoldDB" id="A0A6N8EA94"/>
<feature type="binding site" description="in other chain" evidence="9">
    <location>
        <begin position="72"/>
        <end position="73"/>
    </location>
    <ligand>
        <name>5-phospho-alpha-D-ribose 1-diphosphate</name>
        <dbReference type="ChEBI" id="CHEBI:58017"/>
        <note>ligand shared between dimeric partners</note>
    </ligand>
</feature>
<dbReference type="GO" id="GO:0005737">
    <property type="term" value="C:cytoplasm"/>
    <property type="evidence" value="ECO:0007669"/>
    <property type="project" value="TreeGrafter"/>
</dbReference>
<organism evidence="11 12">
    <name type="scientific">Allochromatium palmeri</name>
    <dbReference type="NCBI Taxonomy" id="231048"/>
    <lineage>
        <taxon>Bacteria</taxon>
        <taxon>Pseudomonadati</taxon>
        <taxon>Pseudomonadota</taxon>
        <taxon>Gammaproteobacteria</taxon>
        <taxon>Chromatiales</taxon>
        <taxon>Chromatiaceae</taxon>
        <taxon>Allochromatium</taxon>
    </lineage>
</organism>
<feature type="binding site" description="in other chain" evidence="9">
    <location>
        <begin position="124"/>
        <end position="132"/>
    </location>
    <ligand>
        <name>5-phospho-alpha-D-ribose 1-diphosphate</name>
        <dbReference type="ChEBI" id="CHEBI:58017"/>
        <note>ligand shared between dimeric partners</note>
    </ligand>
</feature>
<evidence type="ECO:0000256" key="4">
    <source>
        <dbReference type="ARBA" id="ARBA00011738"/>
    </source>
</evidence>
<protein>
    <recommendedName>
        <fullName evidence="5 9">Orotate phosphoribosyltransferase</fullName>
        <shortName evidence="9">OPRT</shortName>
        <shortName evidence="9">OPRTase</shortName>
        <ecNumber evidence="5 9">2.4.2.10</ecNumber>
    </recommendedName>
</protein>
<dbReference type="GO" id="GO:0000287">
    <property type="term" value="F:magnesium ion binding"/>
    <property type="evidence" value="ECO:0007669"/>
    <property type="project" value="UniProtKB-UniRule"/>
</dbReference>
<evidence type="ECO:0000313" key="11">
    <source>
        <dbReference type="EMBL" id="MTW20471.1"/>
    </source>
</evidence>
<accession>A0A6N8EA94</accession>
<feature type="binding site" evidence="9">
    <location>
        <position position="105"/>
    </location>
    <ligand>
        <name>5-phospho-alpha-D-ribose 1-diphosphate</name>
        <dbReference type="ChEBI" id="CHEBI:58017"/>
        <note>ligand shared between dimeric partners</note>
    </ligand>
</feature>
<evidence type="ECO:0000313" key="12">
    <source>
        <dbReference type="Proteomes" id="UP000434044"/>
    </source>
</evidence>
<dbReference type="PANTHER" id="PTHR46683:SF1">
    <property type="entry name" value="OROTATE PHOSPHORIBOSYLTRANSFERASE 1-RELATED"/>
    <property type="match status" value="1"/>
</dbReference>
<evidence type="ECO:0000259" key="10">
    <source>
        <dbReference type="Pfam" id="PF00156"/>
    </source>
</evidence>
<keyword evidence="12" id="KW-1185">Reference proteome</keyword>
<keyword evidence="9" id="KW-0460">Magnesium</keyword>
<gene>
    <name evidence="9 11" type="primary">pyrE</name>
    <name evidence="11" type="ORF">GJ668_05090</name>
</gene>
<evidence type="ECO:0000256" key="2">
    <source>
        <dbReference type="ARBA" id="ARBA00004889"/>
    </source>
</evidence>
<evidence type="ECO:0000256" key="7">
    <source>
        <dbReference type="ARBA" id="ARBA00022679"/>
    </source>
</evidence>
<dbReference type="GO" id="GO:0044205">
    <property type="term" value="P:'de novo' UMP biosynthetic process"/>
    <property type="evidence" value="ECO:0007669"/>
    <property type="project" value="UniProtKB-UniRule"/>
</dbReference>